<proteinExistence type="predicted"/>
<organism evidence="1 2">
    <name type="scientific">Penstemon smallii</name>
    <dbReference type="NCBI Taxonomy" id="265156"/>
    <lineage>
        <taxon>Eukaryota</taxon>
        <taxon>Viridiplantae</taxon>
        <taxon>Streptophyta</taxon>
        <taxon>Embryophyta</taxon>
        <taxon>Tracheophyta</taxon>
        <taxon>Spermatophyta</taxon>
        <taxon>Magnoliopsida</taxon>
        <taxon>eudicotyledons</taxon>
        <taxon>Gunneridae</taxon>
        <taxon>Pentapetalae</taxon>
        <taxon>asterids</taxon>
        <taxon>lamiids</taxon>
        <taxon>Lamiales</taxon>
        <taxon>Plantaginaceae</taxon>
        <taxon>Cheloneae</taxon>
        <taxon>Penstemon</taxon>
    </lineage>
</organism>
<dbReference type="AlphaFoldDB" id="A0ABD3T0K8"/>
<sequence length="467" mass="53433">MFTSEEVRFSLTVITNKEKTKVLFAIIDNNLADILLSFLTLPLGVIQQLLEKHYGDQAPTIGSLNTFHRGLANLDSDHFWKEACKLMLFNPRSSFEEECFRLKLNIYDNQSAIYFACESKDCRSTSVSLYHDTERCSCWKSMNREICINGKQSHYSGGGFTVENKSFLISDNLQMLPNDTGSMIKLVKDMGINETEQMTVSIGYNEIMDLLKGSLLSQTPLTDLILRRRLMRKSTLPLGIERREISCSKKMKVKAIIQRSTNKFLYVEAEEDFIEYMFSFLTIPLGKVEFLLDSKTSLGSIDNLYSSLPNLKYIKTPHTLERLLNPELPPKYLSTNQIFPLTEQKTPVIYYDYPNANDKNMKFSKSYLLYKKPEAHIMDPKGYHTYMKGPRLFTITDDLTVTPFCILSTLSTLKRLKIPLSDVEVMELHIGLEEGLSILKASLNSTSALINGLNHILKKQPKQEHSK</sequence>
<keyword evidence="2" id="KW-1185">Reference proteome</keyword>
<dbReference type="Pfam" id="PF05056">
    <property type="entry name" value="DUF674"/>
    <property type="match status" value="1"/>
</dbReference>
<accession>A0ABD3T0K8</accession>
<dbReference type="Proteomes" id="UP001634393">
    <property type="component" value="Unassembled WGS sequence"/>
</dbReference>
<evidence type="ECO:0000313" key="2">
    <source>
        <dbReference type="Proteomes" id="UP001634393"/>
    </source>
</evidence>
<evidence type="ECO:0000313" key="1">
    <source>
        <dbReference type="EMBL" id="KAL3830429.1"/>
    </source>
</evidence>
<dbReference type="InterPro" id="IPR007750">
    <property type="entry name" value="DUF674"/>
</dbReference>
<reference evidence="1 2" key="1">
    <citation type="submission" date="2024-12" db="EMBL/GenBank/DDBJ databases">
        <title>The unique morphological basis and parallel evolutionary history of personate flowers in Penstemon.</title>
        <authorList>
            <person name="Depatie T.H."/>
            <person name="Wessinger C.A."/>
        </authorList>
    </citation>
    <scope>NUCLEOTIDE SEQUENCE [LARGE SCALE GENOMIC DNA]</scope>
    <source>
        <strain evidence="1">WTNN_2</strain>
        <tissue evidence="1">Leaf</tissue>
    </source>
</reference>
<name>A0ABD3T0K8_9LAMI</name>
<dbReference type="EMBL" id="JBJXBP010000005">
    <property type="protein sequence ID" value="KAL3830429.1"/>
    <property type="molecule type" value="Genomic_DNA"/>
</dbReference>
<comment type="caution">
    <text evidence="1">The sequence shown here is derived from an EMBL/GenBank/DDBJ whole genome shotgun (WGS) entry which is preliminary data.</text>
</comment>
<dbReference type="PANTHER" id="PTHR33103">
    <property type="entry name" value="OS01G0153900 PROTEIN"/>
    <property type="match status" value="1"/>
</dbReference>
<gene>
    <name evidence="1" type="ORF">ACJIZ3_019231</name>
</gene>
<dbReference type="PANTHER" id="PTHR33103:SF27">
    <property type="entry name" value="OS04G0594700 PROTEIN"/>
    <property type="match status" value="1"/>
</dbReference>
<evidence type="ECO:0008006" key="3">
    <source>
        <dbReference type="Google" id="ProtNLM"/>
    </source>
</evidence>
<protein>
    <recommendedName>
        <fullName evidence="3">DUF674 family protein</fullName>
    </recommendedName>
</protein>